<dbReference type="EMBL" id="BARS01055852">
    <property type="protein sequence ID" value="GAG49540.1"/>
    <property type="molecule type" value="Genomic_DNA"/>
</dbReference>
<organism evidence="1">
    <name type="scientific">marine sediment metagenome</name>
    <dbReference type="NCBI Taxonomy" id="412755"/>
    <lineage>
        <taxon>unclassified sequences</taxon>
        <taxon>metagenomes</taxon>
        <taxon>ecological metagenomes</taxon>
    </lineage>
</organism>
<sequence length="194" mass="22323">NQIQKAFPEENHFPDTSPYTFSTDNVIQLLNGSPLYEISLQYPNAVSTSSILDIYRKGGLIIRKDVAAYIREKYIEKDLQIKIESEEAKIATIQNSSLVEISGRKIKLSEIIRVDSVLADNGEILIMSFKALEFEREAKLNTPPSITLPEPLISWWNLQCLKYGYMLIILSRWIDALDLPDPKWLYEIRSKMNI</sequence>
<name>X0Y1J3_9ZZZZ</name>
<proteinExistence type="predicted"/>
<comment type="caution">
    <text evidence="1">The sequence shown here is derived from an EMBL/GenBank/DDBJ whole genome shotgun (WGS) entry which is preliminary data.</text>
</comment>
<dbReference type="AlphaFoldDB" id="X0Y1J3"/>
<accession>X0Y1J3</accession>
<feature type="non-terminal residue" evidence="1">
    <location>
        <position position="1"/>
    </location>
</feature>
<protein>
    <submittedName>
        <fullName evidence="1">Uncharacterized protein</fullName>
    </submittedName>
</protein>
<gene>
    <name evidence="1" type="ORF">S01H1_82399</name>
</gene>
<evidence type="ECO:0000313" key="1">
    <source>
        <dbReference type="EMBL" id="GAG49540.1"/>
    </source>
</evidence>
<reference evidence="1" key="1">
    <citation type="journal article" date="2014" name="Front. Microbiol.">
        <title>High frequency of phylogenetically diverse reductive dehalogenase-homologous genes in deep subseafloor sedimentary metagenomes.</title>
        <authorList>
            <person name="Kawai M."/>
            <person name="Futagami T."/>
            <person name="Toyoda A."/>
            <person name="Takaki Y."/>
            <person name="Nishi S."/>
            <person name="Hori S."/>
            <person name="Arai W."/>
            <person name="Tsubouchi T."/>
            <person name="Morono Y."/>
            <person name="Uchiyama I."/>
            <person name="Ito T."/>
            <person name="Fujiyama A."/>
            <person name="Inagaki F."/>
            <person name="Takami H."/>
        </authorList>
    </citation>
    <scope>NUCLEOTIDE SEQUENCE</scope>
    <source>
        <strain evidence="1">Expedition CK06-06</strain>
    </source>
</reference>
<feature type="non-terminal residue" evidence="1">
    <location>
        <position position="194"/>
    </location>
</feature>